<evidence type="ECO:0000259" key="7">
    <source>
        <dbReference type="Pfam" id="PF10502"/>
    </source>
</evidence>
<evidence type="ECO:0000313" key="9">
    <source>
        <dbReference type="Proteomes" id="UP001497512"/>
    </source>
</evidence>
<name>A0ABP0UXD9_9BRYO</name>
<dbReference type="CDD" id="cd06530">
    <property type="entry name" value="S26_SPase_I"/>
    <property type="match status" value="1"/>
</dbReference>
<keyword evidence="9" id="KW-1185">Reference proteome</keyword>
<organism evidence="8 9">
    <name type="scientific">Sphagnum troendelagicum</name>
    <dbReference type="NCBI Taxonomy" id="128251"/>
    <lineage>
        <taxon>Eukaryota</taxon>
        <taxon>Viridiplantae</taxon>
        <taxon>Streptophyta</taxon>
        <taxon>Embryophyta</taxon>
        <taxon>Bryophyta</taxon>
        <taxon>Sphagnophytina</taxon>
        <taxon>Sphagnopsida</taxon>
        <taxon>Sphagnales</taxon>
        <taxon>Sphagnaceae</taxon>
        <taxon>Sphagnum</taxon>
    </lineage>
</organism>
<evidence type="ECO:0000256" key="5">
    <source>
        <dbReference type="ARBA" id="ARBA00023136"/>
    </source>
</evidence>
<keyword evidence="3" id="KW-0378">Hydrolase</keyword>
<dbReference type="Pfam" id="PF10502">
    <property type="entry name" value="Peptidase_S26"/>
    <property type="match status" value="2"/>
</dbReference>
<dbReference type="InterPro" id="IPR019533">
    <property type="entry name" value="Peptidase_S26"/>
</dbReference>
<dbReference type="InterPro" id="IPR000223">
    <property type="entry name" value="Pept_S26A_signal_pept_1"/>
</dbReference>
<keyword evidence="5" id="KW-0472">Membrane</keyword>
<sequence>MMAAAWRALVREAWERSVVFTQFICFLNVFSNHVAEVHQCLGPSMLPTFNVSGDILLLEHVSSKFEKVRPGDVVMARSPVNPNLVVCKRVLGLEGDCVTVLPTSSRGHVKQVVVPKGHVWLQGDNAYNSTDSRHYGPVPYALIQGKVFYRIWPPEGWGPVLNQQP</sequence>
<comment type="subcellular location">
    <subcellularLocation>
        <location evidence="1">Mitochondrion inner membrane</location>
    </subcellularLocation>
</comment>
<proteinExistence type="inferred from homology"/>
<keyword evidence="4" id="KW-0496">Mitochondrion</keyword>
<accession>A0ABP0UXD9</accession>
<evidence type="ECO:0000256" key="1">
    <source>
        <dbReference type="ARBA" id="ARBA00004273"/>
    </source>
</evidence>
<evidence type="ECO:0000256" key="6">
    <source>
        <dbReference type="ARBA" id="ARBA00038445"/>
    </source>
</evidence>
<feature type="domain" description="Peptidase S26" evidence="7">
    <location>
        <begin position="19"/>
        <end position="100"/>
    </location>
</feature>
<reference evidence="8" key="1">
    <citation type="submission" date="2024-02" db="EMBL/GenBank/DDBJ databases">
        <authorList>
            <consortium name="ELIXIR-Norway"/>
            <consortium name="Elixir Norway"/>
        </authorList>
    </citation>
    <scope>NUCLEOTIDE SEQUENCE</scope>
</reference>
<protein>
    <recommendedName>
        <fullName evidence="7">Peptidase S26 domain-containing protein</fullName>
    </recommendedName>
</protein>
<evidence type="ECO:0000256" key="2">
    <source>
        <dbReference type="ARBA" id="ARBA00022792"/>
    </source>
</evidence>
<keyword evidence="2" id="KW-0999">Mitochondrion inner membrane</keyword>
<gene>
    <name evidence="8" type="ORF">CSSPTR1EN2_LOCUS21019</name>
</gene>
<dbReference type="Gene3D" id="2.10.109.10">
    <property type="entry name" value="Umud Fragment, subunit A"/>
    <property type="match status" value="1"/>
</dbReference>
<dbReference type="PANTHER" id="PTHR12383">
    <property type="entry name" value="PROTEASE FAMILY S26 MITOCHONDRIAL INNER MEMBRANE PROTEASE-RELATED"/>
    <property type="match status" value="1"/>
</dbReference>
<feature type="domain" description="Peptidase S26" evidence="7">
    <location>
        <begin position="111"/>
        <end position="152"/>
    </location>
</feature>
<dbReference type="EMBL" id="OZ019899">
    <property type="protein sequence ID" value="CAK9231961.1"/>
    <property type="molecule type" value="Genomic_DNA"/>
</dbReference>
<dbReference type="InterPro" id="IPR036286">
    <property type="entry name" value="LexA/Signal_pep-like_sf"/>
</dbReference>
<dbReference type="Proteomes" id="UP001497512">
    <property type="component" value="Chromosome 7"/>
</dbReference>
<dbReference type="PANTHER" id="PTHR12383:SF16">
    <property type="entry name" value="MITOCHONDRIAL INNER MEMBRANE PROTEASE SUBUNIT 1"/>
    <property type="match status" value="1"/>
</dbReference>
<dbReference type="SUPFAM" id="SSF51306">
    <property type="entry name" value="LexA/Signal peptidase"/>
    <property type="match status" value="1"/>
</dbReference>
<dbReference type="PRINTS" id="PR00727">
    <property type="entry name" value="LEADERPTASE"/>
</dbReference>
<comment type="similarity">
    <text evidence="6">Belongs to the peptidase S26 family. IMP1 subfamily.</text>
</comment>
<evidence type="ECO:0000313" key="8">
    <source>
        <dbReference type="EMBL" id="CAK9231961.1"/>
    </source>
</evidence>
<dbReference type="InterPro" id="IPR052064">
    <property type="entry name" value="Mito_IMP1_subunit"/>
</dbReference>
<evidence type="ECO:0000256" key="4">
    <source>
        <dbReference type="ARBA" id="ARBA00023128"/>
    </source>
</evidence>
<evidence type="ECO:0000256" key="3">
    <source>
        <dbReference type="ARBA" id="ARBA00022801"/>
    </source>
</evidence>